<dbReference type="EMBL" id="QGNZ01000006">
    <property type="protein sequence ID" value="PWS25936.1"/>
    <property type="molecule type" value="Genomic_DNA"/>
</dbReference>
<dbReference type="OrthoDB" id="1492482at2"/>
<comment type="caution">
    <text evidence="1">The sequence shown here is derived from an EMBL/GenBank/DDBJ whole genome shotgun (WGS) entry which is preliminary data.</text>
</comment>
<reference evidence="1 2" key="1">
    <citation type="submission" date="2018-05" db="EMBL/GenBank/DDBJ databases">
        <title>Pedobacter paludis sp. nov., isolated from wetland soil.</title>
        <authorList>
            <person name="Zhang Y."/>
            <person name="Wang G."/>
        </authorList>
    </citation>
    <scope>NUCLEOTIDE SEQUENCE [LARGE SCALE GENOMIC DNA]</scope>
    <source>
        <strain evidence="1 2">KCTC22721</strain>
    </source>
</reference>
<evidence type="ECO:0000313" key="1">
    <source>
        <dbReference type="EMBL" id="PWS25936.1"/>
    </source>
</evidence>
<name>A0A317EKY4_9SPHI</name>
<dbReference type="AlphaFoldDB" id="A0A317EKY4"/>
<proteinExistence type="predicted"/>
<gene>
    <name evidence="1" type="ORF">DHW03_19070</name>
</gene>
<keyword evidence="2" id="KW-1185">Reference proteome</keyword>
<accession>A0A317EKY4</accession>
<evidence type="ECO:0000313" key="2">
    <source>
        <dbReference type="Proteomes" id="UP000245379"/>
    </source>
</evidence>
<sequence>MKRYYFYTPSQYRNEERKQGIIDFRLDALYSQDAYSDKIGQEVKSFSYFDKIRTLVATKTNGYYHIMFETGKDLSLGHYAKSEKELVEAYKGSIRISESNYIRLRKLSVGLMFRHTEFFHQLADGESKYLWCNNSYHSFYDIRLTALHYKYNSKGELPSTLEYWRERNLPLYDCSVPEEIRLHIAKPDDKTKERLFKCSTFEISGYKANCRYYDFEDAVKTLKGRNMEYEEIQYSQFQRIRKICKALMFEYSELELSEIKKPQTSSIRILDL</sequence>
<organism evidence="1 2">
    <name type="scientific">Pedobacter yonginense</name>
    <dbReference type="NCBI Taxonomy" id="651869"/>
    <lineage>
        <taxon>Bacteria</taxon>
        <taxon>Pseudomonadati</taxon>
        <taxon>Bacteroidota</taxon>
        <taxon>Sphingobacteriia</taxon>
        <taxon>Sphingobacteriales</taxon>
        <taxon>Sphingobacteriaceae</taxon>
        <taxon>Pedobacter</taxon>
    </lineage>
</organism>
<dbReference type="RefSeq" id="WP_109927457.1">
    <property type="nucleotide sequence ID" value="NZ_QGNZ01000006.1"/>
</dbReference>
<dbReference type="Proteomes" id="UP000245379">
    <property type="component" value="Unassembled WGS sequence"/>
</dbReference>
<protein>
    <submittedName>
        <fullName evidence="1">Uncharacterized protein</fullName>
    </submittedName>
</protein>